<evidence type="ECO:0000256" key="1">
    <source>
        <dbReference type="ARBA" id="ARBA00001946"/>
    </source>
</evidence>
<dbReference type="EMBL" id="PXYK01000020">
    <property type="protein sequence ID" value="PSJ56699.1"/>
    <property type="molecule type" value="Genomic_DNA"/>
</dbReference>
<reference evidence="5 6" key="1">
    <citation type="submission" date="2018-03" db="EMBL/GenBank/DDBJ databases">
        <title>The draft genome of Mesorhizobium sp. 6GN-30.</title>
        <authorList>
            <person name="Liu L."/>
            <person name="Li L."/>
            <person name="Wang T."/>
            <person name="Zhang X."/>
            <person name="Liang L."/>
        </authorList>
    </citation>
    <scope>NUCLEOTIDE SEQUENCE [LARGE SCALE GENOMIC DNA]</scope>
    <source>
        <strain evidence="5 6">6GN30</strain>
    </source>
</reference>
<dbReference type="GO" id="GO:0046872">
    <property type="term" value="F:metal ion binding"/>
    <property type="evidence" value="ECO:0007669"/>
    <property type="project" value="UniProtKB-KW"/>
</dbReference>
<comment type="cofactor">
    <cofactor evidence="1">
        <name>Mg(2+)</name>
        <dbReference type="ChEBI" id="CHEBI:18420"/>
    </cofactor>
</comment>
<organism evidence="5 6">
    <name type="scientific">Kumtagia ephedrae</name>
    <dbReference type="NCBI Taxonomy" id="2116701"/>
    <lineage>
        <taxon>Bacteria</taxon>
        <taxon>Pseudomonadati</taxon>
        <taxon>Pseudomonadota</taxon>
        <taxon>Alphaproteobacteria</taxon>
        <taxon>Hyphomicrobiales</taxon>
        <taxon>Phyllobacteriaceae</taxon>
        <taxon>Kumtagia</taxon>
    </lineage>
</organism>
<evidence type="ECO:0000313" key="6">
    <source>
        <dbReference type="Proteomes" id="UP000241229"/>
    </source>
</evidence>
<comment type="caution">
    <text evidence="5">The sequence shown here is derived from an EMBL/GenBank/DDBJ whole genome shotgun (WGS) entry which is preliminary data.</text>
</comment>
<accession>A0A2P7S2K9</accession>
<dbReference type="OrthoDB" id="7066910at2"/>
<keyword evidence="6" id="KW-1185">Reference proteome</keyword>
<dbReference type="Proteomes" id="UP000241229">
    <property type="component" value="Unassembled WGS sequence"/>
</dbReference>
<evidence type="ECO:0000256" key="2">
    <source>
        <dbReference type="ARBA" id="ARBA00022723"/>
    </source>
</evidence>
<dbReference type="CDD" id="cd04666">
    <property type="entry name" value="NUDIX_DIPP2_like_Nudt4"/>
    <property type="match status" value="1"/>
</dbReference>
<dbReference type="PANTHER" id="PTHR12629:SF42">
    <property type="entry name" value="OS02G0734300 PROTEIN"/>
    <property type="match status" value="1"/>
</dbReference>
<evidence type="ECO:0000256" key="4">
    <source>
        <dbReference type="ARBA" id="ARBA00022842"/>
    </source>
</evidence>
<dbReference type="InterPro" id="IPR047198">
    <property type="entry name" value="DDP-like_NUDIX"/>
</dbReference>
<name>A0A2P7S2K9_9HYPH</name>
<keyword evidence="4" id="KW-0460">Magnesium</keyword>
<dbReference type="Gene3D" id="3.90.79.10">
    <property type="entry name" value="Nucleoside Triphosphate Pyrophosphohydrolase"/>
    <property type="match status" value="1"/>
</dbReference>
<dbReference type="RefSeq" id="WP_106773893.1">
    <property type="nucleotide sequence ID" value="NZ_PXYK01000020.1"/>
</dbReference>
<protein>
    <submittedName>
        <fullName evidence="5">NUDIX hydrolase</fullName>
    </submittedName>
</protein>
<evidence type="ECO:0000256" key="3">
    <source>
        <dbReference type="ARBA" id="ARBA00022801"/>
    </source>
</evidence>
<dbReference type="SUPFAM" id="SSF55811">
    <property type="entry name" value="Nudix"/>
    <property type="match status" value="1"/>
</dbReference>
<dbReference type="GO" id="GO:0005737">
    <property type="term" value="C:cytoplasm"/>
    <property type="evidence" value="ECO:0007669"/>
    <property type="project" value="TreeGrafter"/>
</dbReference>
<keyword evidence="2" id="KW-0479">Metal-binding</keyword>
<gene>
    <name evidence="5" type="ORF">C7I84_19510</name>
</gene>
<dbReference type="GO" id="GO:0016462">
    <property type="term" value="F:pyrophosphatase activity"/>
    <property type="evidence" value="ECO:0007669"/>
    <property type="project" value="InterPro"/>
</dbReference>
<evidence type="ECO:0000313" key="5">
    <source>
        <dbReference type="EMBL" id="PSJ56699.1"/>
    </source>
</evidence>
<dbReference type="InterPro" id="IPR015797">
    <property type="entry name" value="NUDIX_hydrolase-like_dom_sf"/>
</dbReference>
<dbReference type="PANTHER" id="PTHR12629">
    <property type="entry name" value="DIPHOSPHOINOSITOL POLYPHOSPHATE PHOSPHOHYDROLASE"/>
    <property type="match status" value="1"/>
</dbReference>
<keyword evidence="3 5" id="KW-0378">Hydrolase</keyword>
<dbReference type="AlphaFoldDB" id="A0A2P7S2K9"/>
<sequence length="146" mass="16286">MNKRKAKARAKKGKSLRQVGAVPYRVTGKGEIEVMVITSRGKRRFLFPKGWKMKGKSAPEAAAREALEEAGVVGTPAGSAIGRYEYCKRLGSVVAPIRVTMFPMRVRRELSDWSEKRQRKRAWVKPSVAEKLIEHPGLGSLARDLP</sequence>
<proteinExistence type="predicted"/>